<keyword evidence="6" id="KW-1185">Reference proteome</keyword>
<reference evidence="5 6" key="1">
    <citation type="submission" date="2012-01" db="EMBL/GenBank/DDBJ databases">
        <title>The Genome Sequence of Scardovia inopinata F0304.</title>
        <authorList>
            <consortium name="The Broad Institute Genome Sequencing Platform"/>
            <person name="Earl A."/>
            <person name="Ward D."/>
            <person name="Feldgarden M."/>
            <person name="Gevers D."/>
            <person name="Izard J."/>
            <person name="Baranova O.V."/>
            <person name="Blanton J.M."/>
            <person name="Tanner A.C."/>
            <person name="Dewhirst F.E."/>
            <person name="Young S.K."/>
            <person name="Zeng Q."/>
            <person name="Gargeya S."/>
            <person name="Fitzgerald M."/>
            <person name="Haas B."/>
            <person name="Abouelleil A."/>
            <person name="Alvarado L."/>
            <person name="Arachchi H.M."/>
            <person name="Berlin A."/>
            <person name="Chapman S.B."/>
            <person name="Gearin G."/>
            <person name="Goldberg J."/>
            <person name="Griggs A."/>
            <person name="Gujja S."/>
            <person name="Hansen M."/>
            <person name="Heiman D."/>
            <person name="Howarth C."/>
            <person name="Larimer J."/>
            <person name="Lui A."/>
            <person name="MacDonald P.J."/>
            <person name="McCowen C."/>
            <person name="Montmayeur A."/>
            <person name="Murphy C."/>
            <person name="Neiman D."/>
            <person name="Pearson M."/>
            <person name="Priest M."/>
            <person name="Roberts A."/>
            <person name="Saif S."/>
            <person name="Shea T."/>
            <person name="Sisk P."/>
            <person name="Stolte C."/>
            <person name="Sykes S."/>
            <person name="Wortman J."/>
            <person name="Nusbaum C."/>
            <person name="Birren B."/>
        </authorList>
    </citation>
    <scope>NUCLEOTIDE SEQUENCE [LARGE SCALE GENOMIC DNA]</scope>
    <source>
        <strain evidence="5 6">F0304</strain>
    </source>
</reference>
<dbReference type="Proteomes" id="UP000005777">
    <property type="component" value="Unassembled WGS sequence"/>
</dbReference>
<evidence type="ECO:0000313" key="5">
    <source>
        <dbReference type="EMBL" id="EFG26977.2"/>
    </source>
</evidence>
<evidence type="ECO:0000256" key="3">
    <source>
        <dbReference type="SAM" id="Phobius"/>
    </source>
</evidence>
<dbReference type="AlphaFoldDB" id="W5IJE8"/>
<evidence type="ECO:0000313" key="6">
    <source>
        <dbReference type="Proteomes" id="UP000005777"/>
    </source>
</evidence>
<dbReference type="HOGENOM" id="CLU_016455_0_0_11"/>
<feature type="region of interest" description="Disordered" evidence="2">
    <location>
        <begin position="372"/>
        <end position="431"/>
    </location>
</feature>
<dbReference type="NCBIfam" id="TIGR00350">
    <property type="entry name" value="lytR_cpsA_psr"/>
    <property type="match status" value="1"/>
</dbReference>
<keyword evidence="3" id="KW-0812">Transmembrane</keyword>
<dbReference type="InterPro" id="IPR004474">
    <property type="entry name" value="LytR_CpsA_psr"/>
</dbReference>
<gene>
    <name evidence="5" type="ORF">HMPREF9020_00608</name>
</gene>
<dbReference type="eggNOG" id="COG1316">
    <property type="taxonomic scope" value="Bacteria"/>
</dbReference>
<dbReference type="PANTHER" id="PTHR33392">
    <property type="entry name" value="POLYISOPRENYL-TEICHOIC ACID--PEPTIDOGLYCAN TEICHOIC ACID TRANSFERASE TAGU"/>
    <property type="match status" value="1"/>
</dbReference>
<dbReference type="PANTHER" id="PTHR33392:SF6">
    <property type="entry name" value="POLYISOPRENYL-TEICHOIC ACID--PEPTIDOGLYCAN TEICHOIC ACID TRANSFERASE TAGU"/>
    <property type="match status" value="1"/>
</dbReference>
<accession>W5IJE8</accession>
<name>W5IJE8_SCAIO</name>
<organism evidence="5 6">
    <name type="scientific">Scardovia inopinata F0304</name>
    <dbReference type="NCBI Taxonomy" id="641146"/>
    <lineage>
        <taxon>Bacteria</taxon>
        <taxon>Bacillati</taxon>
        <taxon>Actinomycetota</taxon>
        <taxon>Actinomycetes</taxon>
        <taxon>Bifidobacteriales</taxon>
        <taxon>Bifidobacteriaceae</taxon>
        <taxon>Scardovia</taxon>
    </lineage>
</organism>
<keyword evidence="3" id="KW-1133">Transmembrane helix</keyword>
<dbReference type="Gene3D" id="3.40.630.190">
    <property type="entry name" value="LCP protein"/>
    <property type="match status" value="1"/>
</dbReference>
<feature type="domain" description="Cell envelope-related transcriptional attenuator" evidence="4">
    <location>
        <begin position="122"/>
        <end position="284"/>
    </location>
</feature>
<feature type="compositionally biased region" description="Low complexity" evidence="2">
    <location>
        <begin position="373"/>
        <end position="401"/>
    </location>
</feature>
<protein>
    <recommendedName>
        <fullName evidence="4">Cell envelope-related transcriptional attenuator domain-containing protein</fullName>
    </recommendedName>
</protein>
<feature type="transmembrane region" description="Helical" evidence="3">
    <location>
        <begin position="37"/>
        <end position="58"/>
    </location>
</feature>
<keyword evidence="3" id="KW-0472">Membrane</keyword>
<evidence type="ECO:0000256" key="2">
    <source>
        <dbReference type="SAM" id="MobiDB-lite"/>
    </source>
</evidence>
<dbReference type="InterPro" id="IPR050922">
    <property type="entry name" value="LytR/CpsA/Psr_CW_biosynth"/>
</dbReference>
<comment type="caution">
    <text evidence="5">The sequence shown here is derived from an EMBL/GenBank/DDBJ whole genome shotgun (WGS) entry which is preliminary data.</text>
</comment>
<evidence type="ECO:0000259" key="4">
    <source>
        <dbReference type="Pfam" id="PF03816"/>
    </source>
</evidence>
<dbReference type="Pfam" id="PF03816">
    <property type="entry name" value="LytR_cpsA_psr"/>
    <property type="match status" value="1"/>
</dbReference>
<proteinExistence type="inferred from homology"/>
<comment type="similarity">
    <text evidence="1">Belongs to the LytR/CpsA/Psr (LCP) family.</text>
</comment>
<dbReference type="EMBL" id="ADCX01000003">
    <property type="protein sequence ID" value="EFG26977.2"/>
    <property type="molecule type" value="Genomic_DNA"/>
</dbReference>
<evidence type="ECO:0000256" key="1">
    <source>
        <dbReference type="ARBA" id="ARBA00006068"/>
    </source>
</evidence>
<sequence>MAVNKDHQRSHALLRINSYDSPLHAINFVTGKRFARAISMILIAVLVFLTVGVSALYLDLNSAITNATVPTLNSHGKVVKATVDPNKGKALDILVIGQDARAGKNGSLIGDTNAADATNHQADTTMVVHIAANRKFIDIVSIPRDSLVSIPSCTTTKGTIPAQNTIMFNSIFAGAYAKAGDISSAASCTMAAVNYLTGLNIQQFVVVDFSGLSTMITALGGVDVCVTQDFSDSYTNLKLKKGLHHLGGLQATQYARVRHGLGDGTDVMRTVRQQYLIKMLLREARNKNLFTQTNELYQMAKAAISSLSLSAGLASTNVLVGLASSLASLNGSSIYSQTVPVQTSTYNSNRVQWAPAAGAVWKKVAADQPLTNSSATSKKAASSSPSTSSSPGSTSSASSPARKVDPNTGLITNADGSLTDPETGGRVDKKSGAIIDPSTGWYIGLAEKYVNYTFCRIKD</sequence>
<dbReference type="RefSeq" id="WP_040590543.1">
    <property type="nucleotide sequence ID" value="NZ_GG770225.1"/>
</dbReference>